<comment type="caution">
    <text evidence="2">The sequence shown here is derived from an EMBL/GenBank/DDBJ whole genome shotgun (WGS) entry which is preliminary data.</text>
</comment>
<gene>
    <name evidence="2" type="ORF">D8Y22_02970</name>
</gene>
<protein>
    <submittedName>
        <fullName evidence="2">DUF3006 domain-containing protein</fullName>
    </submittedName>
</protein>
<sequence length="99" mass="11021">MTATYTATVDRIVDGETAVVLLENDGDADDESAGDPVDQFDVDVGELPDEARHEGAILEVVVDEEEIRDATYRPELTRSRRADAQDRLDRLSERLSDQD</sequence>
<evidence type="ECO:0000256" key="1">
    <source>
        <dbReference type="SAM" id="MobiDB-lite"/>
    </source>
</evidence>
<evidence type="ECO:0000313" key="3">
    <source>
        <dbReference type="Proteomes" id="UP000318864"/>
    </source>
</evidence>
<dbReference type="AlphaFoldDB" id="A0A4S3TPJ9"/>
<dbReference type="Proteomes" id="UP000318864">
    <property type="component" value="Unassembled WGS sequence"/>
</dbReference>
<reference evidence="2 3" key="1">
    <citation type="submission" date="2018-10" db="EMBL/GenBank/DDBJ databases">
        <title>Natronolimnobius sp. XQ-INN 246 isolated from Inner Mongolia Autonomous Region of China.</title>
        <authorList>
            <person name="Xue Q."/>
        </authorList>
    </citation>
    <scope>NUCLEOTIDE SEQUENCE [LARGE SCALE GENOMIC DNA]</scope>
    <source>
        <strain evidence="2 3">XQ-INN 246</strain>
    </source>
</reference>
<dbReference type="RefSeq" id="WP_141463231.1">
    <property type="nucleotide sequence ID" value="NZ_RBZW01000011.1"/>
</dbReference>
<organism evidence="2 3">
    <name type="scientific">Salinadaptatus halalkaliphilus</name>
    <dbReference type="NCBI Taxonomy" id="2419781"/>
    <lineage>
        <taxon>Archaea</taxon>
        <taxon>Methanobacteriati</taxon>
        <taxon>Methanobacteriota</taxon>
        <taxon>Stenosarchaea group</taxon>
        <taxon>Halobacteria</taxon>
        <taxon>Halobacteriales</taxon>
        <taxon>Natrialbaceae</taxon>
        <taxon>Salinadaptatus</taxon>
    </lineage>
</organism>
<accession>A0A4S3TPJ9</accession>
<dbReference type="OrthoDB" id="299121at2157"/>
<keyword evidence="3" id="KW-1185">Reference proteome</keyword>
<dbReference type="EMBL" id="RBZW01000011">
    <property type="protein sequence ID" value="THE66252.1"/>
    <property type="molecule type" value="Genomic_DNA"/>
</dbReference>
<proteinExistence type="predicted"/>
<feature type="region of interest" description="Disordered" evidence="1">
    <location>
        <begin position="75"/>
        <end position="99"/>
    </location>
</feature>
<dbReference type="Pfam" id="PF11213">
    <property type="entry name" value="DUF3006"/>
    <property type="match status" value="1"/>
</dbReference>
<name>A0A4S3TPJ9_9EURY</name>
<evidence type="ECO:0000313" key="2">
    <source>
        <dbReference type="EMBL" id="THE66252.1"/>
    </source>
</evidence>
<dbReference type="InterPro" id="IPR021377">
    <property type="entry name" value="DUF3006"/>
</dbReference>